<reference evidence="5 6" key="1">
    <citation type="submission" date="2024-03" db="EMBL/GenBank/DDBJ databases">
        <title>Human intestinal bacterial collection.</title>
        <authorList>
            <person name="Pauvert C."/>
            <person name="Hitch T.C.A."/>
            <person name="Clavel T."/>
        </authorList>
    </citation>
    <scope>NUCLEOTIDE SEQUENCE [LARGE SCALE GENOMIC DNA]</scope>
    <source>
        <strain evidence="5 6">CLA-AA-H132</strain>
    </source>
</reference>
<dbReference type="InterPro" id="IPR001478">
    <property type="entry name" value="PDZ"/>
</dbReference>
<dbReference type="PROSITE" id="PS50106">
    <property type="entry name" value="PDZ"/>
    <property type="match status" value="1"/>
</dbReference>
<dbReference type="EMBL" id="JBBMFE010000001">
    <property type="protein sequence ID" value="MEQ2471145.1"/>
    <property type="molecule type" value="Genomic_DNA"/>
</dbReference>
<keyword evidence="6" id="KW-1185">Reference proteome</keyword>
<organism evidence="5 6">
    <name type="scientific">Laedolimicola intestinihominis</name>
    <dbReference type="NCBI Taxonomy" id="3133166"/>
    <lineage>
        <taxon>Bacteria</taxon>
        <taxon>Bacillati</taxon>
        <taxon>Bacillota</taxon>
        <taxon>Clostridia</taxon>
        <taxon>Lachnospirales</taxon>
        <taxon>Lachnospiraceae</taxon>
        <taxon>Laedolimicola</taxon>
    </lineage>
</organism>
<feature type="domain" description="PDZ" evidence="4">
    <location>
        <begin position="288"/>
        <end position="380"/>
    </location>
</feature>
<evidence type="ECO:0000256" key="3">
    <source>
        <dbReference type="SAM" id="SignalP"/>
    </source>
</evidence>
<proteinExistence type="predicted"/>
<evidence type="ECO:0000259" key="4">
    <source>
        <dbReference type="PROSITE" id="PS50106"/>
    </source>
</evidence>
<accession>A0ABV1FCN0</accession>
<dbReference type="SUPFAM" id="SSF50494">
    <property type="entry name" value="Trypsin-like serine proteases"/>
    <property type="match status" value="1"/>
</dbReference>
<feature type="signal peptide" evidence="3">
    <location>
        <begin position="1"/>
        <end position="21"/>
    </location>
</feature>
<keyword evidence="2" id="KW-0378">Hydrolase</keyword>
<sequence>MGNIKKGSKFAAMALAFGVLASTAFQGSNYLYNKANGGTVTATDKAELNIASAVSSSSTDAAGTDTDSSASVSTIAEAAMPSLVAITNKSVQEMQSMFGQTQAYESESSGSGIIIGKTDTELLMVTNNHVVSGAQDLSVGFVDESVAEAAVRGTDADHDIAVIAVKLSDLSEDTLSAIKVIEIGSSSNLEVGEQVVAIGNALGYGQSVTTGIVSALNREVTIDNTANTLIQTDAAINPGNSGGALLNMSGQLVGINSAKYSDTSVEGMGYAIPVDDVVDIIENLMNRQVRTEKAAEGERGFLGISGQDVTSEVSQAYDMPKGVYITSVETGSAAEQVGLQKGDIITKFDGTSVSALADLKEQLAYYKTGEQVEITYSTRENGQYAEKTATVTLGQSK</sequence>
<dbReference type="PANTHER" id="PTHR43343">
    <property type="entry name" value="PEPTIDASE S12"/>
    <property type="match status" value="1"/>
</dbReference>
<name>A0ABV1FCN0_9FIRM</name>
<evidence type="ECO:0000313" key="6">
    <source>
        <dbReference type="Proteomes" id="UP001438008"/>
    </source>
</evidence>
<dbReference type="SUPFAM" id="SSF50156">
    <property type="entry name" value="PDZ domain-like"/>
    <property type="match status" value="1"/>
</dbReference>
<dbReference type="InterPro" id="IPR051201">
    <property type="entry name" value="Chloro_Bact_Ser_Proteases"/>
</dbReference>
<dbReference type="Gene3D" id="2.40.10.120">
    <property type="match status" value="1"/>
</dbReference>
<comment type="caution">
    <text evidence="5">The sequence shown here is derived from an EMBL/GenBank/DDBJ whole genome shotgun (WGS) entry which is preliminary data.</text>
</comment>
<feature type="chain" id="PRO_5046356862" evidence="3">
    <location>
        <begin position="22"/>
        <end position="397"/>
    </location>
</feature>
<dbReference type="Proteomes" id="UP001438008">
    <property type="component" value="Unassembled WGS sequence"/>
</dbReference>
<dbReference type="PRINTS" id="PR00834">
    <property type="entry name" value="PROTEASES2C"/>
</dbReference>
<protein>
    <submittedName>
        <fullName evidence="5">Trypsin-like peptidase domain-containing protein</fullName>
    </submittedName>
</protein>
<dbReference type="RefSeq" id="WP_349163426.1">
    <property type="nucleotide sequence ID" value="NZ_JBBMFE010000001.1"/>
</dbReference>
<evidence type="ECO:0000313" key="5">
    <source>
        <dbReference type="EMBL" id="MEQ2471145.1"/>
    </source>
</evidence>
<dbReference type="PANTHER" id="PTHR43343:SF3">
    <property type="entry name" value="PROTEASE DO-LIKE 8, CHLOROPLASTIC"/>
    <property type="match status" value="1"/>
</dbReference>
<dbReference type="Pfam" id="PF13365">
    <property type="entry name" value="Trypsin_2"/>
    <property type="match status" value="1"/>
</dbReference>
<dbReference type="InterPro" id="IPR036034">
    <property type="entry name" value="PDZ_sf"/>
</dbReference>
<keyword evidence="3" id="KW-0732">Signal</keyword>
<keyword evidence="1" id="KW-0645">Protease</keyword>
<evidence type="ECO:0000256" key="2">
    <source>
        <dbReference type="ARBA" id="ARBA00022801"/>
    </source>
</evidence>
<dbReference type="Gene3D" id="2.30.42.10">
    <property type="match status" value="1"/>
</dbReference>
<evidence type="ECO:0000256" key="1">
    <source>
        <dbReference type="ARBA" id="ARBA00022670"/>
    </source>
</evidence>
<dbReference type="InterPro" id="IPR001940">
    <property type="entry name" value="Peptidase_S1C"/>
</dbReference>
<dbReference type="SMART" id="SM00228">
    <property type="entry name" value="PDZ"/>
    <property type="match status" value="1"/>
</dbReference>
<dbReference type="InterPro" id="IPR009003">
    <property type="entry name" value="Peptidase_S1_PA"/>
</dbReference>
<gene>
    <name evidence="5" type="ORF">WMO29_01325</name>
</gene>
<dbReference type="Pfam" id="PF13180">
    <property type="entry name" value="PDZ_2"/>
    <property type="match status" value="1"/>
</dbReference>